<dbReference type="InterPro" id="IPR001242">
    <property type="entry name" value="Condensation_dom"/>
</dbReference>
<dbReference type="EMBL" id="JBFQXQ010000001">
    <property type="protein sequence ID" value="MEX3172689.1"/>
    <property type="molecule type" value="Genomic_DNA"/>
</dbReference>
<dbReference type="PROSITE" id="PS00455">
    <property type="entry name" value="AMP_BINDING"/>
    <property type="match status" value="3"/>
</dbReference>
<dbReference type="InterPro" id="IPR009081">
    <property type="entry name" value="PP-bd_ACP"/>
</dbReference>
<dbReference type="SMART" id="SM00824">
    <property type="entry name" value="PKS_TE"/>
    <property type="match status" value="1"/>
</dbReference>
<dbReference type="InterPro" id="IPR045851">
    <property type="entry name" value="AMP-bd_C_sf"/>
</dbReference>
<dbReference type="Pfam" id="PF00668">
    <property type="entry name" value="Condensation"/>
    <property type="match status" value="2"/>
</dbReference>
<dbReference type="InterPro" id="IPR020802">
    <property type="entry name" value="TesA-like"/>
</dbReference>
<dbReference type="InterPro" id="IPR001031">
    <property type="entry name" value="Thioesterase"/>
</dbReference>
<evidence type="ECO:0000256" key="5">
    <source>
        <dbReference type="SAM" id="MobiDB-lite"/>
    </source>
</evidence>
<dbReference type="InterPro" id="IPR036736">
    <property type="entry name" value="ACP-like_sf"/>
</dbReference>
<dbReference type="NCBIfam" id="NF003417">
    <property type="entry name" value="PRK04813.1"/>
    <property type="match status" value="4"/>
</dbReference>
<dbReference type="SUPFAM" id="SSF56801">
    <property type="entry name" value="Acetyl-CoA synthetase-like"/>
    <property type="match status" value="3"/>
</dbReference>
<dbReference type="PANTHER" id="PTHR45527">
    <property type="entry name" value="NONRIBOSOMAL PEPTIDE SYNTHETASE"/>
    <property type="match status" value="1"/>
</dbReference>
<dbReference type="Gene3D" id="3.30.300.30">
    <property type="match status" value="4"/>
</dbReference>
<reference evidence="7 8" key="1">
    <citation type="submission" date="2024-07" db="EMBL/GenBank/DDBJ databases">
        <title>Genomes of novel Serratia strains from suburban soil.</title>
        <authorList>
            <person name="Markert E.X."/>
            <person name="Severe K."/>
            <person name="Severe L."/>
            <person name="Twing K.I."/>
            <person name="Ward L.M."/>
        </authorList>
    </citation>
    <scope>NUCLEOTIDE SEQUENCE [LARGE SCALE GENOMIC DNA]</scope>
    <source>
        <strain evidence="7 8">3C-UT</strain>
    </source>
</reference>
<comment type="pathway">
    <text evidence="1">Siderophore biosynthesis.</text>
</comment>
<dbReference type="SMART" id="SM00823">
    <property type="entry name" value="PKS_PP"/>
    <property type="match status" value="3"/>
</dbReference>
<feature type="region of interest" description="Disordered" evidence="5">
    <location>
        <begin position="783"/>
        <end position="803"/>
    </location>
</feature>
<dbReference type="CDD" id="cd19531">
    <property type="entry name" value="LCL_NRPS-like"/>
    <property type="match status" value="1"/>
</dbReference>
<dbReference type="PROSITE" id="PS50075">
    <property type="entry name" value="CARRIER"/>
    <property type="match status" value="3"/>
</dbReference>
<dbReference type="RefSeq" id="WP_368453574.1">
    <property type="nucleotide sequence ID" value="NZ_JBFQXQ010000001.1"/>
</dbReference>
<feature type="region of interest" description="Disordered" evidence="5">
    <location>
        <begin position="486"/>
        <end position="510"/>
    </location>
</feature>
<keyword evidence="4" id="KW-0436">Ligase</keyword>
<organism evidence="7 8">
    <name type="scientific">Serratia quinivorans</name>
    <dbReference type="NCBI Taxonomy" id="137545"/>
    <lineage>
        <taxon>Bacteria</taxon>
        <taxon>Pseudomonadati</taxon>
        <taxon>Pseudomonadota</taxon>
        <taxon>Gammaproteobacteria</taxon>
        <taxon>Enterobacterales</taxon>
        <taxon>Yersiniaceae</taxon>
        <taxon>Serratia</taxon>
    </lineage>
</organism>
<evidence type="ECO:0000256" key="2">
    <source>
        <dbReference type="ARBA" id="ARBA00022450"/>
    </source>
</evidence>
<keyword evidence="3" id="KW-0597">Phosphoprotein</keyword>
<evidence type="ECO:0000256" key="4">
    <source>
        <dbReference type="ARBA" id="ARBA00022598"/>
    </source>
</evidence>
<dbReference type="NCBIfam" id="TIGR01733">
    <property type="entry name" value="AA-adenyl-dom"/>
    <property type="match status" value="2"/>
</dbReference>
<dbReference type="Gene3D" id="3.30.559.30">
    <property type="entry name" value="Nonribosomal peptide synthetase, condensation domain"/>
    <property type="match status" value="2"/>
</dbReference>
<evidence type="ECO:0000259" key="6">
    <source>
        <dbReference type="PROSITE" id="PS50075"/>
    </source>
</evidence>
<proteinExistence type="predicted"/>
<accession>A0ABV3UGE8</accession>
<name>A0ABV3UGE8_9GAMM</name>
<dbReference type="Gene3D" id="2.30.38.10">
    <property type="entry name" value="Luciferase, Domain 3"/>
    <property type="match status" value="1"/>
</dbReference>
<dbReference type="Gene3D" id="3.40.50.980">
    <property type="match status" value="2"/>
</dbReference>
<dbReference type="Gene3D" id="3.40.50.12780">
    <property type="entry name" value="N-terminal domain of ligase-like"/>
    <property type="match status" value="2"/>
</dbReference>
<feature type="domain" description="Carrier" evidence="6">
    <location>
        <begin position="2949"/>
        <end position="3025"/>
    </location>
</feature>
<protein>
    <submittedName>
        <fullName evidence="7">Amino acid adenylation domain-containing protein</fullName>
    </submittedName>
</protein>
<dbReference type="Gene3D" id="3.30.559.10">
    <property type="entry name" value="Chloramphenicol acetyltransferase-like domain"/>
    <property type="match status" value="2"/>
</dbReference>
<keyword evidence="8" id="KW-1185">Reference proteome</keyword>
<dbReference type="Gene3D" id="1.10.1200.10">
    <property type="entry name" value="ACP-like"/>
    <property type="match status" value="3"/>
</dbReference>
<evidence type="ECO:0000256" key="3">
    <source>
        <dbReference type="ARBA" id="ARBA00022553"/>
    </source>
</evidence>
<dbReference type="InterPro" id="IPR042099">
    <property type="entry name" value="ANL_N_sf"/>
</dbReference>
<dbReference type="Pfam" id="PF00501">
    <property type="entry name" value="AMP-binding"/>
    <property type="match status" value="3"/>
</dbReference>
<comment type="caution">
    <text evidence="7">The sequence shown here is derived from an EMBL/GenBank/DDBJ whole genome shotgun (WGS) entry which is preliminary data.</text>
</comment>
<evidence type="ECO:0000313" key="8">
    <source>
        <dbReference type="Proteomes" id="UP001558101"/>
    </source>
</evidence>
<dbReference type="InterPro" id="IPR029058">
    <property type="entry name" value="AB_hydrolase_fold"/>
</dbReference>
<dbReference type="Pfam" id="PF13193">
    <property type="entry name" value="AMP-binding_C"/>
    <property type="match status" value="1"/>
</dbReference>
<dbReference type="InterPro" id="IPR010071">
    <property type="entry name" value="AA_adenyl_dom"/>
</dbReference>
<sequence length="3280" mass="365411">MSNILSDYPALHDATLPHLPWELYQRWQGYGDNTAIVTASGELLSYRQLVQRVESKYAAIGQREWLKGGVIALGGGMGSDMIATLLACWLHGLTVAMLDDNLPQARRQRLLEIAAPRLLIHSDDVTAEFSGINCCRYVELTGTPQPITQFTPADAAYIVFTSGSTGDPKAILGSHMGLAHFICWQSQEFGITPQDRFAQLTAVGFDVIYRSVFTPLFSGAQLWLPPHAVSEGAAMLAWLRQSQISVVHLVPTIIKAWQALGPQTALPDLRWIFSAGEMLHGKVLQTIYQQWAFTGQVINLYGPSETTLAKCFYRCQPEDALSNALPVGTPLPNTEVWIMEGQRRCAPGESGEVVIRTPYRAQRYLGGTADAFRPTSNAQHPNDQLYYTGDIGHYDPQGLLHLHGRRDDQVKINGVRIELGEIEAFLHRLPQVQEAAVCHHDGLVAYLAAPASLPANAVYNALNMAFPAEMQPRVMLLRSLPKNANGKVDRQALRDNPNNGAENSPKNDRERQLHALCLEVSQRTQLGMDEDLRHAGLQSLQQMMLIGKIQQAFAVTLTLRNLHQHPTLRALAHFISQQQACSLTAIPACPAEQTHFPASRAQARLYALDTLGCGNAYNILSAYTLRGADPQRFKTALAATFEHYAVLRTGFQLNEGRLEQQVLSQLPLPLWEAAIEQQQIATTLDELNTPFDLQQPPLVRFGLFTLPQPDTLLFAYAVHHSLFDGPSHQLFLTTLWQYYAQATPPALPELHYHDYASHEAQREAATTTSLDYWRNTLTRQPPLLTLPTDRPRPPQKGYRGGTVSASLSADKLSRRLAGTAITRFQLLLAAFSLLMGRYAEQIDVLLGVPVNGRRHPELLSLPGMFAESLPLLINTSGQQSVKDYLSQVQQTLLSAMEYTCPLETIVQALALPRDASRSPLFDVMFTLAEPVAPCPDECGIRLEPYHCPSHTAKFDLLAQVEDHGDRLSIHFEYDSDLFERQSVERMLQNYLTLLTEMLDANERTPLAQLNGVCSAERQQLLGELSHTPFSLPRDKHFLDYFRQQCARTPGALAVVGDDRSLTYRALDQASERLAWRLHEAGVGAHAVVPVVSERNSDVVVAILAVLKLNAVYLPIDPTTPDSRISYMLSDSRAEHILAQPTLHPRMAALAPQAQTLAIDCSYADAPAPVPVRICGNDPCVIFYTSGSTGTPKGVTHSHMGLINFALYENEQNAISADDRVAFYANLAFDVSMWSLLLPLLRGATVHVLPESSRYALDDIHAYFEQHGITVALFPTQLCEAFMQQPAPPQLRLLWTAGEKLQQVPVNQTYRLINGYGPTEYTGCTTRYEVTGPEVNIPIGRPLGNTWVYVLDADLNLQPLGAPGELCIAGLQMTQGYLNQPEHTAAYYAVNPYADGADNLLLYRTGDIAKWLPDGNLVYLGRRDDQVKIRGFRVEPQEVEQALLALPTVTQATVLAHRDAHGRYKLAAYLATETPYSLPEIHAALRETLPDYMLPAHCLSLPELPVNANGKVDKAALKALPLTTAASQFAAPVGVTEKLLAELWQKHLSTEAVGRDDDFFVLGGNSISAITMGAALNRRLGKQIPLKGLFQFSRLAEFSRYVEDIACQSIQTNDLAIRHDADNAHQPFGLTDVQRAYLIGREATFELGGVSTHVYREDRFSRLDVEWLNNCLNQLVQRHPALRTVYSLEGSQCVLADVPALQIAVQDLRHQSPECQQAALLGWREELEQQIFDVSRFPLFEFRVTQYDDHCLLHFSFDALIMDALSMRIFMRELGELYRYPQQALPPLSINFRDYQLAYEQLKTTERYREDQLYWQQRMPELPFGPALATACRPDSISAPSFARQSFSLSADVWQALQARIRQAKISPTVPFLTLYGQVLARWSANQHFLINLTLFQREDLHPETQLLLGDFTVLSLFEYQQRQEAIGQLLQGVQTRLWDDLSHTLFTGLEVQAALARQHQSDGNKPIAPVVLTSLLGIPLNDDRFLSDDYQGREYARTQTSQVWLDNKIYEKDGGLVIEWDYVSQLFSEQQISDMLNAYRQAIVALANDDWDRPLSIALPSADEQLLQRYNNSDCTECMPTTLLHQQFLHAAGQFPAATAVITPQADFSYKHIADKAAQLAHHLQAKGVARHERVMICAEKGVALVYGPLGIMMADAVFVPVNVQWPVTRLHDIIAQAGIRHVILTRQQQQRLQLAGGLGEEITCHLIDDDELAAYNRVPPTTHLELDDPAYVIFTSGSTGKPKGVCISHRGVMNTLQDINQRLALSAADRTLCISNISFDLAIYDIFGPLLLGAAVVMPNDGALEQPDSLLQLMDESAVSVYNSAPAIMALLVQSAGDRHFDRVRHVLLSGDFIPLDLPERIRLAFPTAALLSLGGATEGSIWSIGYPVSHIEPHWTSIPYGMPLRNQQVWILDANRQPCPIGVPGEIYLAGCGVALGYEADAEKTAAHFGHLPNGQRYYRTGDQGVMNRAGHVEILGRLDHQVKINGFRIELGEIDSVLQAHPAVQTSLSRVMTQDTAQKSLTAYVVPKVFDHLAFKLEKRGIRKDASTARELQPLTPPVILADTVQRILARKSYRHYQAERLTLEQLQPLLFTTIQPVDRALRLTPERLWADLALLLTPLRAFKHQTDGLNKHLYPSAGGLYPVRTYVVLSRAWGDDQGYYYYHPENHALVPIAGDAELLPETGIYLQLNAYLPAIEPEYHQHAQAYSRLEAGCMQALLAQHCGLSPVETLPLASGCENELPLASYRLEPQQEADIALPLPENTLLLLKTDTNWESYCFQKRRFQRCDAIPLTFHFGQGEHNDAIISSAAALLLLPEMPDLQQGRFTQCVSEHLLNAAFGSCLLGQFELGDQLAAYTAQRTFCGALAIGKVAADAMTNGEVENIEQTAAPTLTDELRAYLLRQLPDYMVPQDIICLPTLPLTANGKVDVKALPQPQGQLSDSEICPAGDQYEERLLELWSEVLKKPVANHIHADFFALGGNSLDAILLSIKMSQRFVRKISTALVYKHRTIAQQARAVIECVLQPTQDFIALNQSDAPKRLVLFPTSDSGAEAYHQLAQALAADVEVIGISHFLINYPESVTSDWSVALDFYCRQVENIVKQAPDQPVWLGGWSLGGNIAIAVAERLAKTCPQIRPQLIIFDSLPEYNTVEREVRENTTDVWSSYHPDNIMYRQFIMAGYSRRHYFHFVDCQFDHLSAMRVAQSSKSMLLIKCMEPIGYFYSDIPDNGWGSIARGVTVHRVEANHINLLIDQEPIRQVADIIRQALQQDEGNDDVEK</sequence>
<dbReference type="InterPro" id="IPR025110">
    <property type="entry name" value="AMP-bd_C"/>
</dbReference>
<dbReference type="SUPFAM" id="SSF53474">
    <property type="entry name" value="alpha/beta-Hydrolases"/>
    <property type="match status" value="1"/>
</dbReference>
<dbReference type="Proteomes" id="UP001558101">
    <property type="component" value="Unassembled WGS sequence"/>
</dbReference>
<feature type="domain" description="Carrier" evidence="6">
    <location>
        <begin position="504"/>
        <end position="579"/>
    </location>
</feature>
<dbReference type="InterPro" id="IPR000415">
    <property type="entry name" value="Nitroreductase-like"/>
</dbReference>
<dbReference type="Pfam" id="PF00975">
    <property type="entry name" value="Thioesterase"/>
    <property type="match status" value="1"/>
</dbReference>
<dbReference type="InterPro" id="IPR020845">
    <property type="entry name" value="AMP-binding_CS"/>
</dbReference>
<dbReference type="SUPFAM" id="SSF52777">
    <property type="entry name" value="CoA-dependent acyltransferases"/>
    <property type="match status" value="4"/>
</dbReference>
<dbReference type="CDD" id="cd19535">
    <property type="entry name" value="Cyc_NRPS"/>
    <property type="match status" value="1"/>
</dbReference>
<dbReference type="Gene3D" id="3.40.50.1820">
    <property type="entry name" value="alpha/beta hydrolase"/>
    <property type="match status" value="1"/>
</dbReference>
<feature type="domain" description="Carrier" evidence="6">
    <location>
        <begin position="1530"/>
        <end position="1605"/>
    </location>
</feature>
<evidence type="ECO:0000313" key="7">
    <source>
        <dbReference type="EMBL" id="MEX3172689.1"/>
    </source>
</evidence>
<dbReference type="InterPro" id="IPR057737">
    <property type="entry name" value="Condensation_MtbB-like"/>
</dbReference>
<dbReference type="Gene3D" id="3.40.109.10">
    <property type="entry name" value="NADH Oxidase"/>
    <property type="match status" value="1"/>
</dbReference>
<dbReference type="SUPFAM" id="SSF47336">
    <property type="entry name" value="ACP-like"/>
    <property type="match status" value="3"/>
</dbReference>
<dbReference type="InterPro" id="IPR023213">
    <property type="entry name" value="CAT-like_dom_sf"/>
</dbReference>
<evidence type="ECO:0000256" key="1">
    <source>
        <dbReference type="ARBA" id="ARBA00004924"/>
    </source>
</evidence>
<keyword evidence="2" id="KW-0596">Phosphopantetheine</keyword>
<dbReference type="InterPro" id="IPR020806">
    <property type="entry name" value="PKS_PP-bd"/>
</dbReference>
<gene>
    <name evidence="7" type="ORF">AB4M04_11390</name>
</gene>
<dbReference type="PANTHER" id="PTHR45527:SF1">
    <property type="entry name" value="FATTY ACID SYNTHASE"/>
    <property type="match status" value="1"/>
</dbReference>
<dbReference type="Pfam" id="PF00550">
    <property type="entry name" value="PP-binding"/>
    <property type="match status" value="3"/>
</dbReference>
<dbReference type="CDD" id="cd05930">
    <property type="entry name" value="A_NRPS"/>
    <property type="match status" value="2"/>
</dbReference>
<dbReference type="InterPro" id="IPR000873">
    <property type="entry name" value="AMP-dep_synth/lig_dom"/>
</dbReference>